<comment type="caution">
    <text evidence="4">The sequence shown here is derived from an EMBL/GenBank/DDBJ whole genome shotgun (WGS) entry which is preliminary data.</text>
</comment>
<dbReference type="InterPro" id="IPR001633">
    <property type="entry name" value="EAL_dom"/>
</dbReference>
<dbReference type="InterPro" id="IPR035919">
    <property type="entry name" value="EAL_sf"/>
</dbReference>
<dbReference type="InterPro" id="IPR050706">
    <property type="entry name" value="Cyclic-di-GMP_PDE-like"/>
</dbReference>
<keyword evidence="5" id="KW-1185">Reference proteome</keyword>
<dbReference type="eggNOG" id="COG5001">
    <property type="taxonomic scope" value="Bacteria"/>
</dbReference>
<feature type="region of interest" description="Disordered" evidence="1">
    <location>
        <begin position="451"/>
        <end position="491"/>
    </location>
</feature>
<dbReference type="Proteomes" id="UP000019205">
    <property type="component" value="Chromosome"/>
</dbReference>
<feature type="compositionally biased region" description="Low complexity" evidence="1">
    <location>
        <begin position="400"/>
        <end position="420"/>
    </location>
</feature>
<accession>A4A3V9</accession>
<feature type="compositionally biased region" description="Low complexity" evidence="1">
    <location>
        <begin position="480"/>
        <end position="491"/>
    </location>
</feature>
<feature type="compositionally biased region" description="Polar residues" evidence="1">
    <location>
        <begin position="460"/>
        <end position="470"/>
    </location>
</feature>
<dbReference type="Pfam" id="PF07793">
    <property type="entry name" value="DUF1631"/>
    <property type="match status" value="1"/>
</dbReference>
<dbReference type="STRING" id="314285.KT71_16971"/>
<dbReference type="InterPro" id="IPR029787">
    <property type="entry name" value="Nucleotide_cyclase"/>
</dbReference>
<dbReference type="InterPro" id="IPR043128">
    <property type="entry name" value="Rev_trsase/Diguanyl_cyclase"/>
</dbReference>
<dbReference type="HOGENOM" id="CLU_006876_0_0_6"/>
<proteinExistence type="predicted"/>
<dbReference type="CDD" id="cd01948">
    <property type="entry name" value="EAL"/>
    <property type="match status" value="1"/>
</dbReference>
<dbReference type="SUPFAM" id="SSF141868">
    <property type="entry name" value="EAL domain-like"/>
    <property type="match status" value="1"/>
</dbReference>
<dbReference type="PANTHER" id="PTHR33121:SF23">
    <property type="entry name" value="CYCLIC DI-GMP PHOSPHODIESTERASE PDEB"/>
    <property type="match status" value="1"/>
</dbReference>
<dbReference type="PANTHER" id="PTHR33121">
    <property type="entry name" value="CYCLIC DI-GMP PHOSPHODIESTERASE PDEF"/>
    <property type="match status" value="1"/>
</dbReference>
<dbReference type="EMBL" id="AAOA02000001">
    <property type="protein sequence ID" value="EAQ99382.1"/>
    <property type="molecule type" value="Genomic_DNA"/>
</dbReference>
<sequence length="1349" mass="148627">MQPRDLALASRNETANFMSEKKAALPAYLRLPDGLRFAGIAEITDSGSLLLKPKQAISPLPPEGLPVHLVIAGLPDDDEAQISIAGSIETVNAREVLVTPDDDLPDVVLEVMDPDAIVWLPGPEEAERLVNEMLTTGHSQLLQAMKRFLVELGDRLFDLSTSSRYGISGQHAHYDALNVLKRNNEDFLEDFSKALTVSMETLEKESEGQTFADLEAASARNLDLVALDEMDQKLAVDKIVNSLIEAHRVELECLTIRTALVSDREPRRARTPFHPAYVLQAFMDALEPITDSPVVIQDSLTAFREAYAPQLEKLYPELNRIFTDADVEPGLEDDIRENGSLLNPVEKRIIKSTVRTKPAPESETTRESTAAPRSAQGAVSSDASNDASPESSSGTGSADGRGNTRTQGNGGNADSAAGDSGTPGAGGTAGTGDNKHDAMYDAVISALDTNRERSELESAPATSGDSSDTTKGAAERPTESAAPAQSAAAAPQATLDQQQLLNALLSLQASQPPAQSLGELQSLESLLKEHGGLGEDVALERDGANRLSFVDTVFDTLNRNFEVSDDMAPSLARLRVPLARLSLHEPRFFAQPEHPAHQLLDKISKLASADNTLNRSLQKKVAEIVERVAGEYSDDSSVFADAQGELDTLLAQQNRSLDRNVERVISGLQGQERLTRAQRSVEKLLDRHLDRDSAPRALVDLLDGGWRQALVQIALREGESSIAWQEEESLLQTLVTDFRESSEGELPSTAIKEMQQRLRALNRRLNVSNPGSVAHEGALRRINAVITGKAPADVTRYQPQVAAAIRPDSQRVEQLPRLRRWLKRVEALEPGAKLRYRAKDGRQRKMRLVWVSEDRDQFAFVNERGQKIAEMSAIQLARQLSRGAQTPTPVDEMSVLEQSMYGTLEEAQKTLSFDRNRDSITQLINGESLVYQLQRTLRHAQARGSEHAFLLLDIDNFALVNDVFDDTSGDEVLNEFGRLLSQMNDRRALTARMSEDEFGILLTYRDTDEARRIADKIRVDIAASSLTINGENISFTVSIGVASVLQTSESPTSIVEQARQALSMAKGQGKDQVVVYDIDQEEVMNYKLERASSRKRLDDAMSTDSLVLRAQPIVQSAVDGREGAKHHYEILLSLRDDDGELQSPQDFIMSAERFGYVTLVDRWVLKEAFSWISRLMDAQKVVPELSINLSGTSITDNDFLDYVLEQISEHGVGTSRLCFEITETGAIDNLPRAADFVRTLKNIGCKFSLDDFGTGLASHKYLKELPVDYVKIDGTFITDIHRNATDYAMTKSINDLAHFLGQKTVAECVEDLEIVPALREIGIDYLQGWGIGMPRELHEITEELADLET</sequence>
<gene>
    <name evidence="4" type="ORF">KT71_16971</name>
</gene>
<feature type="compositionally biased region" description="Polar residues" evidence="1">
    <location>
        <begin position="377"/>
        <end position="396"/>
    </location>
</feature>
<dbReference type="Pfam" id="PF00990">
    <property type="entry name" value="GGDEF"/>
    <property type="match status" value="1"/>
</dbReference>
<evidence type="ECO:0000313" key="5">
    <source>
        <dbReference type="Proteomes" id="UP000019205"/>
    </source>
</evidence>
<dbReference type="SUPFAM" id="SSF55073">
    <property type="entry name" value="Nucleotide cyclase"/>
    <property type="match status" value="1"/>
</dbReference>
<dbReference type="PROSITE" id="PS50883">
    <property type="entry name" value="EAL"/>
    <property type="match status" value="1"/>
</dbReference>
<organism evidence="4 5">
    <name type="scientific">Congregibacter litoralis KT71</name>
    <dbReference type="NCBI Taxonomy" id="314285"/>
    <lineage>
        <taxon>Bacteria</taxon>
        <taxon>Pseudomonadati</taxon>
        <taxon>Pseudomonadota</taxon>
        <taxon>Gammaproteobacteria</taxon>
        <taxon>Cellvibrionales</taxon>
        <taxon>Halieaceae</taxon>
        <taxon>Congregibacter</taxon>
    </lineage>
</organism>
<dbReference type="CDD" id="cd01949">
    <property type="entry name" value="GGDEF"/>
    <property type="match status" value="1"/>
</dbReference>
<reference evidence="4 5" key="2">
    <citation type="journal article" date="2009" name="PLoS ONE">
        <title>The photosynthetic apparatus and its regulation in the aerobic gammaproteobacterium Congregibacter litoralis gen. nov., sp. nov.</title>
        <authorList>
            <person name="Spring S."/>
            <person name="Lunsdorf H."/>
            <person name="Fuchs B.M."/>
            <person name="Tindall B.J."/>
        </authorList>
    </citation>
    <scope>NUCLEOTIDE SEQUENCE [LARGE SCALE GENOMIC DNA]</scope>
    <source>
        <strain evidence="4">KT71</strain>
    </source>
</reference>
<evidence type="ECO:0000259" key="3">
    <source>
        <dbReference type="PROSITE" id="PS50887"/>
    </source>
</evidence>
<dbReference type="Gene3D" id="3.20.20.450">
    <property type="entry name" value="EAL domain"/>
    <property type="match status" value="1"/>
</dbReference>
<feature type="region of interest" description="Disordered" evidence="1">
    <location>
        <begin position="352"/>
        <end position="436"/>
    </location>
</feature>
<dbReference type="InterPro" id="IPR012434">
    <property type="entry name" value="DUF1631"/>
</dbReference>
<dbReference type="InterPro" id="IPR000160">
    <property type="entry name" value="GGDEF_dom"/>
</dbReference>
<feature type="domain" description="EAL" evidence="2">
    <location>
        <begin position="1090"/>
        <end position="1348"/>
    </location>
</feature>
<dbReference type="Gene3D" id="3.30.70.270">
    <property type="match status" value="1"/>
</dbReference>
<feature type="domain" description="GGDEF" evidence="3">
    <location>
        <begin position="945"/>
        <end position="1078"/>
    </location>
</feature>
<protein>
    <submittedName>
        <fullName evidence="4">Diguanylate cyclase/phosphodiesterase</fullName>
    </submittedName>
</protein>
<feature type="compositionally biased region" description="Gly residues" evidence="1">
    <location>
        <begin position="421"/>
        <end position="430"/>
    </location>
</feature>
<dbReference type="PROSITE" id="PS50887">
    <property type="entry name" value="GGDEF"/>
    <property type="match status" value="1"/>
</dbReference>
<dbReference type="GO" id="GO:0071111">
    <property type="term" value="F:cyclic-guanylate-specific phosphodiesterase activity"/>
    <property type="evidence" value="ECO:0007669"/>
    <property type="project" value="InterPro"/>
</dbReference>
<evidence type="ECO:0000256" key="1">
    <source>
        <dbReference type="SAM" id="MobiDB-lite"/>
    </source>
</evidence>
<dbReference type="NCBIfam" id="TIGR00254">
    <property type="entry name" value="GGDEF"/>
    <property type="match status" value="1"/>
</dbReference>
<evidence type="ECO:0000313" key="4">
    <source>
        <dbReference type="EMBL" id="EAQ99382.1"/>
    </source>
</evidence>
<dbReference type="Pfam" id="PF00563">
    <property type="entry name" value="EAL"/>
    <property type="match status" value="1"/>
</dbReference>
<dbReference type="SMART" id="SM00052">
    <property type="entry name" value="EAL"/>
    <property type="match status" value="1"/>
</dbReference>
<evidence type="ECO:0000259" key="2">
    <source>
        <dbReference type="PROSITE" id="PS50883"/>
    </source>
</evidence>
<name>A4A3V9_9GAMM</name>
<dbReference type="SMART" id="SM00267">
    <property type="entry name" value="GGDEF"/>
    <property type="match status" value="1"/>
</dbReference>
<reference evidence="4 5" key="1">
    <citation type="journal article" date="2007" name="Proc. Natl. Acad. Sci. U.S.A.">
        <title>Characterization of a marine gammaproteobacterium capable of aerobic anoxygenic photosynthesis.</title>
        <authorList>
            <person name="Fuchs B.M."/>
            <person name="Spring S."/>
            <person name="Teeling H."/>
            <person name="Quast C."/>
            <person name="Wulf J."/>
            <person name="Schattenhofer M."/>
            <person name="Yan S."/>
            <person name="Ferriera S."/>
            <person name="Johnson J."/>
            <person name="Glockner F.O."/>
            <person name="Amann R."/>
        </authorList>
    </citation>
    <scope>NUCLEOTIDE SEQUENCE [LARGE SCALE GENOMIC DNA]</scope>
    <source>
        <strain evidence="4">KT71</strain>
    </source>
</reference>